<keyword evidence="2" id="KW-1185">Reference proteome</keyword>
<name>A0A409X0A1_9AGAR</name>
<dbReference type="AlphaFoldDB" id="A0A409X0A1"/>
<evidence type="ECO:0000313" key="2">
    <source>
        <dbReference type="Proteomes" id="UP000284706"/>
    </source>
</evidence>
<reference evidence="1 2" key="1">
    <citation type="journal article" date="2018" name="Evol. Lett.">
        <title>Horizontal gene cluster transfer increased hallucinogenic mushroom diversity.</title>
        <authorList>
            <person name="Reynolds H.T."/>
            <person name="Vijayakumar V."/>
            <person name="Gluck-Thaler E."/>
            <person name="Korotkin H.B."/>
            <person name="Matheny P.B."/>
            <person name="Slot J.C."/>
        </authorList>
    </citation>
    <scope>NUCLEOTIDE SEQUENCE [LARGE SCALE GENOMIC DNA]</scope>
    <source>
        <strain evidence="1 2">SRW20</strain>
    </source>
</reference>
<protein>
    <submittedName>
        <fullName evidence="1">Uncharacterized protein</fullName>
    </submittedName>
</protein>
<sequence length="67" mass="7417">MSHPYSGAASYIYANEYLAEEDIPPRSSLYRDSEWIAAVQPSSAPATTSRAHHRVRLAPTLALDPLF</sequence>
<dbReference type="EMBL" id="NHYE01004520">
    <property type="protein sequence ID" value="PPQ84151.1"/>
    <property type="molecule type" value="Genomic_DNA"/>
</dbReference>
<dbReference type="Proteomes" id="UP000284706">
    <property type="component" value="Unassembled WGS sequence"/>
</dbReference>
<accession>A0A409X0A1</accession>
<comment type="caution">
    <text evidence="1">The sequence shown here is derived from an EMBL/GenBank/DDBJ whole genome shotgun (WGS) entry which is preliminary data.</text>
</comment>
<gene>
    <name evidence="1" type="ORF">CVT26_015279</name>
</gene>
<organism evidence="1 2">
    <name type="scientific">Gymnopilus dilepis</name>
    <dbReference type="NCBI Taxonomy" id="231916"/>
    <lineage>
        <taxon>Eukaryota</taxon>
        <taxon>Fungi</taxon>
        <taxon>Dikarya</taxon>
        <taxon>Basidiomycota</taxon>
        <taxon>Agaricomycotina</taxon>
        <taxon>Agaricomycetes</taxon>
        <taxon>Agaricomycetidae</taxon>
        <taxon>Agaricales</taxon>
        <taxon>Agaricineae</taxon>
        <taxon>Hymenogastraceae</taxon>
        <taxon>Gymnopilus</taxon>
    </lineage>
</organism>
<dbReference type="InParanoid" id="A0A409X0A1"/>
<dbReference type="OrthoDB" id="3069639at2759"/>
<evidence type="ECO:0000313" key="1">
    <source>
        <dbReference type="EMBL" id="PPQ84151.1"/>
    </source>
</evidence>
<proteinExistence type="predicted"/>